<organism evidence="2 3">
    <name type="scientific">Plutella xylostella</name>
    <name type="common">Diamondback moth</name>
    <name type="synonym">Plutella maculipennis</name>
    <dbReference type="NCBI Taxonomy" id="51655"/>
    <lineage>
        <taxon>Eukaryota</taxon>
        <taxon>Metazoa</taxon>
        <taxon>Ecdysozoa</taxon>
        <taxon>Arthropoda</taxon>
        <taxon>Hexapoda</taxon>
        <taxon>Insecta</taxon>
        <taxon>Pterygota</taxon>
        <taxon>Neoptera</taxon>
        <taxon>Endopterygota</taxon>
        <taxon>Lepidoptera</taxon>
        <taxon>Glossata</taxon>
        <taxon>Ditrysia</taxon>
        <taxon>Yponomeutoidea</taxon>
        <taxon>Plutellidae</taxon>
        <taxon>Plutella</taxon>
    </lineage>
</organism>
<accession>A0ABQ7QXK4</accession>
<sequence length="52" mass="5646">MMALLRSCSQDARVLGRDMWILGRHVASRAPLAGRLPEKGHARARCVGVTCA</sequence>
<protein>
    <submittedName>
        <fullName evidence="2">Uncharacterized protein</fullName>
    </submittedName>
</protein>
<evidence type="ECO:0000313" key="1">
    <source>
        <dbReference type="EMBL" id="KAG7297522.1"/>
    </source>
</evidence>
<proteinExistence type="predicted"/>
<comment type="caution">
    <text evidence="2">The sequence shown here is derived from an EMBL/GenBank/DDBJ whole genome shotgun (WGS) entry which is preliminary data.</text>
</comment>
<gene>
    <name evidence="2" type="ORF">JYU34_004281</name>
    <name evidence="1" type="ORF">JYU34_019535</name>
</gene>
<dbReference type="Proteomes" id="UP000823941">
    <property type="component" value="Chromosome 6"/>
</dbReference>
<reference evidence="2 3" key="1">
    <citation type="submission" date="2021-06" db="EMBL/GenBank/DDBJ databases">
        <title>A haploid diamondback moth (Plutella xylostella L.) genome assembly resolves 31 chromosomes and identifies a diamide resistance mutation.</title>
        <authorList>
            <person name="Ward C.M."/>
            <person name="Perry K.D."/>
            <person name="Baker G."/>
            <person name="Powis K."/>
            <person name="Heckel D.G."/>
            <person name="Baxter S.W."/>
        </authorList>
    </citation>
    <scope>NUCLEOTIDE SEQUENCE [LARGE SCALE GENOMIC DNA]</scope>
    <source>
        <strain evidence="2 3">LV</strain>
        <tissue evidence="2">Single pupa</tissue>
    </source>
</reference>
<name>A0ABQ7QXK4_PLUXY</name>
<evidence type="ECO:0000313" key="3">
    <source>
        <dbReference type="Proteomes" id="UP000823941"/>
    </source>
</evidence>
<dbReference type="Proteomes" id="UP000823941">
    <property type="component" value="Chromosome 26"/>
</dbReference>
<dbReference type="EMBL" id="JAHIBW010000006">
    <property type="protein sequence ID" value="KAG7309781.1"/>
    <property type="molecule type" value="Genomic_DNA"/>
</dbReference>
<keyword evidence="3" id="KW-1185">Reference proteome</keyword>
<evidence type="ECO:0000313" key="2">
    <source>
        <dbReference type="EMBL" id="KAG7309781.1"/>
    </source>
</evidence>
<dbReference type="EMBL" id="JAHIBW010000026">
    <property type="protein sequence ID" value="KAG7297522.1"/>
    <property type="molecule type" value="Genomic_DNA"/>
</dbReference>